<gene>
    <name evidence="2" type="ORF">HPB52_002110</name>
</gene>
<feature type="compositionally biased region" description="Polar residues" evidence="1">
    <location>
        <begin position="32"/>
        <end position="43"/>
    </location>
</feature>
<reference evidence="2" key="1">
    <citation type="journal article" date="2020" name="Cell">
        <title>Large-Scale Comparative Analyses of Tick Genomes Elucidate Their Genetic Diversity and Vector Capacities.</title>
        <authorList>
            <consortium name="Tick Genome and Microbiome Consortium (TIGMIC)"/>
            <person name="Jia N."/>
            <person name="Wang J."/>
            <person name="Shi W."/>
            <person name="Du L."/>
            <person name="Sun Y."/>
            <person name="Zhan W."/>
            <person name="Jiang J.F."/>
            <person name="Wang Q."/>
            <person name="Zhang B."/>
            <person name="Ji P."/>
            <person name="Bell-Sakyi L."/>
            <person name="Cui X.M."/>
            <person name="Yuan T.T."/>
            <person name="Jiang B.G."/>
            <person name="Yang W.F."/>
            <person name="Lam T.T."/>
            <person name="Chang Q.C."/>
            <person name="Ding S.J."/>
            <person name="Wang X.J."/>
            <person name="Zhu J.G."/>
            <person name="Ruan X.D."/>
            <person name="Zhao L."/>
            <person name="Wei J.T."/>
            <person name="Ye R.Z."/>
            <person name="Que T.C."/>
            <person name="Du C.H."/>
            <person name="Zhou Y.H."/>
            <person name="Cheng J.X."/>
            <person name="Dai P.F."/>
            <person name="Guo W.B."/>
            <person name="Han X.H."/>
            <person name="Huang E.J."/>
            <person name="Li L.F."/>
            <person name="Wei W."/>
            <person name="Gao Y.C."/>
            <person name="Liu J.Z."/>
            <person name="Shao H.Z."/>
            <person name="Wang X."/>
            <person name="Wang C.C."/>
            <person name="Yang T.C."/>
            <person name="Huo Q.B."/>
            <person name="Li W."/>
            <person name="Chen H.Y."/>
            <person name="Chen S.E."/>
            <person name="Zhou L.G."/>
            <person name="Ni X.B."/>
            <person name="Tian J.H."/>
            <person name="Sheng Y."/>
            <person name="Liu T."/>
            <person name="Pan Y.S."/>
            <person name="Xia L.Y."/>
            <person name="Li J."/>
            <person name="Zhao F."/>
            <person name="Cao W.C."/>
        </authorList>
    </citation>
    <scope>NUCLEOTIDE SEQUENCE</scope>
    <source>
        <strain evidence="2">Rsan-2018</strain>
    </source>
</reference>
<sequence>MAEEKPRRQARRRQMVVVGGGPVGERRCNPTHAPSSAEVTNTQHWRRGGESLPRRFTRVGKHTESLISPLDDAQARAQSGSYAGE</sequence>
<feature type="region of interest" description="Disordered" evidence="1">
    <location>
        <begin position="60"/>
        <end position="85"/>
    </location>
</feature>
<feature type="region of interest" description="Disordered" evidence="1">
    <location>
        <begin position="19"/>
        <end position="45"/>
    </location>
</feature>
<accession>A0A9D4STQ5</accession>
<reference evidence="2" key="2">
    <citation type="submission" date="2021-09" db="EMBL/GenBank/DDBJ databases">
        <authorList>
            <person name="Jia N."/>
            <person name="Wang J."/>
            <person name="Shi W."/>
            <person name="Du L."/>
            <person name="Sun Y."/>
            <person name="Zhan W."/>
            <person name="Jiang J."/>
            <person name="Wang Q."/>
            <person name="Zhang B."/>
            <person name="Ji P."/>
            <person name="Sakyi L.B."/>
            <person name="Cui X."/>
            <person name="Yuan T."/>
            <person name="Jiang B."/>
            <person name="Yang W."/>
            <person name="Lam T.T.-Y."/>
            <person name="Chang Q."/>
            <person name="Ding S."/>
            <person name="Wang X."/>
            <person name="Zhu J."/>
            <person name="Ruan X."/>
            <person name="Zhao L."/>
            <person name="Wei J."/>
            <person name="Que T."/>
            <person name="Du C."/>
            <person name="Cheng J."/>
            <person name="Dai P."/>
            <person name="Han X."/>
            <person name="Huang E."/>
            <person name="Gao Y."/>
            <person name="Liu J."/>
            <person name="Shao H."/>
            <person name="Ye R."/>
            <person name="Li L."/>
            <person name="Wei W."/>
            <person name="Wang X."/>
            <person name="Wang C."/>
            <person name="Huo Q."/>
            <person name="Li W."/>
            <person name="Guo W."/>
            <person name="Chen H."/>
            <person name="Chen S."/>
            <person name="Zhou L."/>
            <person name="Zhou L."/>
            <person name="Ni X."/>
            <person name="Tian J."/>
            <person name="Zhou Y."/>
            <person name="Sheng Y."/>
            <person name="Liu T."/>
            <person name="Pan Y."/>
            <person name="Xia L."/>
            <person name="Li J."/>
            <person name="Zhao F."/>
            <person name="Cao W."/>
        </authorList>
    </citation>
    <scope>NUCLEOTIDE SEQUENCE</scope>
    <source>
        <strain evidence="2">Rsan-2018</strain>
        <tissue evidence="2">Larvae</tissue>
    </source>
</reference>
<comment type="caution">
    <text evidence="2">The sequence shown here is derived from an EMBL/GenBank/DDBJ whole genome shotgun (WGS) entry which is preliminary data.</text>
</comment>
<protein>
    <submittedName>
        <fullName evidence="2">Uncharacterized protein</fullName>
    </submittedName>
</protein>
<name>A0A9D4STQ5_RHISA</name>
<dbReference type="Proteomes" id="UP000821837">
    <property type="component" value="Chromosome 5"/>
</dbReference>
<evidence type="ECO:0000313" key="3">
    <source>
        <dbReference type="Proteomes" id="UP000821837"/>
    </source>
</evidence>
<evidence type="ECO:0000256" key="1">
    <source>
        <dbReference type="SAM" id="MobiDB-lite"/>
    </source>
</evidence>
<proteinExistence type="predicted"/>
<keyword evidence="3" id="KW-1185">Reference proteome</keyword>
<dbReference type="EMBL" id="JABSTV010001251">
    <property type="protein sequence ID" value="KAH7950829.1"/>
    <property type="molecule type" value="Genomic_DNA"/>
</dbReference>
<feature type="compositionally biased region" description="Polar residues" evidence="1">
    <location>
        <begin position="76"/>
        <end position="85"/>
    </location>
</feature>
<evidence type="ECO:0000313" key="2">
    <source>
        <dbReference type="EMBL" id="KAH7950829.1"/>
    </source>
</evidence>
<organism evidence="2 3">
    <name type="scientific">Rhipicephalus sanguineus</name>
    <name type="common">Brown dog tick</name>
    <name type="synonym">Ixodes sanguineus</name>
    <dbReference type="NCBI Taxonomy" id="34632"/>
    <lineage>
        <taxon>Eukaryota</taxon>
        <taxon>Metazoa</taxon>
        <taxon>Ecdysozoa</taxon>
        <taxon>Arthropoda</taxon>
        <taxon>Chelicerata</taxon>
        <taxon>Arachnida</taxon>
        <taxon>Acari</taxon>
        <taxon>Parasitiformes</taxon>
        <taxon>Ixodida</taxon>
        <taxon>Ixodoidea</taxon>
        <taxon>Ixodidae</taxon>
        <taxon>Rhipicephalinae</taxon>
        <taxon>Rhipicephalus</taxon>
        <taxon>Rhipicephalus</taxon>
    </lineage>
</organism>
<dbReference type="AlphaFoldDB" id="A0A9D4STQ5"/>